<feature type="region of interest" description="Disordered" evidence="1">
    <location>
        <begin position="1"/>
        <end position="32"/>
    </location>
</feature>
<accession>A0AAV4M0W0</accession>
<feature type="region of interest" description="Disordered" evidence="1">
    <location>
        <begin position="72"/>
        <end position="98"/>
    </location>
</feature>
<proteinExistence type="predicted"/>
<sequence length="98" mass="10388">MGCCFSKTAPDGDSTEVIAPPAVSTTSEPMPDPEELQALLTGYEEISICGEQPIVPTGSIPTDGEGFVEEVKNVSDATEEREIRDVSADELEGTPFPE</sequence>
<gene>
    <name evidence="2" type="ORF">BcabD6B2_55480</name>
</gene>
<evidence type="ECO:0000313" key="3">
    <source>
        <dbReference type="Proteomes" id="UP001497744"/>
    </source>
</evidence>
<dbReference type="AlphaFoldDB" id="A0AAV4M0W0"/>
<evidence type="ECO:0000256" key="1">
    <source>
        <dbReference type="SAM" id="MobiDB-lite"/>
    </source>
</evidence>
<dbReference type="Proteomes" id="UP001497744">
    <property type="component" value="Unassembled WGS sequence"/>
</dbReference>
<organism evidence="2 3">
    <name type="scientific">Babesia caballi</name>
    <dbReference type="NCBI Taxonomy" id="5871"/>
    <lineage>
        <taxon>Eukaryota</taxon>
        <taxon>Sar</taxon>
        <taxon>Alveolata</taxon>
        <taxon>Apicomplexa</taxon>
        <taxon>Aconoidasida</taxon>
        <taxon>Piroplasmida</taxon>
        <taxon>Babesiidae</taxon>
        <taxon>Babesia</taxon>
    </lineage>
</organism>
<dbReference type="GeneID" id="94197593"/>
<dbReference type="EMBL" id="BPLF01000006">
    <property type="protein sequence ID" value="GIX66112.1"/>
    <property type="molecule type" value="Genomic_DNA"/>
</dbReference>
<feature type="compositionally biased region" description="Basic and acidic residues" evidence="1">
    <location>
        <begin position="72"/>
        <end position="87"/>
    </location>
</feature>
<evidence type="ECO:0000313" key="2">
    <source>
        <dbReference type="EMBL" id="GIX66112.1"/>
    </source>
</evidence>
<reference evidence="2 3" key="1">
    <citation type="submission" date="2021-06" db="EMBL/GenBank/DDBJ databases">
        <title>Genome sequence of Babesia caballi.</title>
        <authorList>
            <person name="Yamagishi J."/>
            <person name="Kidaka T."/>
            <person name="Ochi A."/>
        </authorList>
    </citation>
    <scope>NUCLEOTIDE SEQUENCE [LARGE SCALE GENOMIC DNA]</scope>
    <source>
        <strain evidence="2">USDA-D6B2</strain>
    </source>
</reference>
<keyword evidence="3" id="KW-1185">Reference proteome</keyword>
<dbReference type="RefSeq" id="XP_067718181.1">
    <property type="nucleotide sequence ID" value="XM_067862080.1"/>
</dbReference>
<comment type="caution">
    <text evidence="2">The sequence shown here is derived from an EMBL/GenBank/DDBJ whole genome shotgun (WGS) entry which is preliminary data.</text>
</comment>
<name>A0AAV4M0W0_BABCB</name>
<protein>
    <submittedName>
        <fullName evidence="2">YtxH domain-containing protein</fullName>
    </submittedName>
</protein>